<dbReference type="InterPro" id="IPR009003">
    <property type="entry name" value="Peptidase_S1_PA"/>
</dbReference>
<evidence type="ECO:0000313" key="5">
    <source>
        <dbReference type="Proteomes" id="UP000215374"/>
    </source>
</evidence>
<dbReference type="AlphaFoldDB" id="A0A239ZPG8"/>
<keyword evidence="1" id="KW-0812">Transmembrane</keyword>
<reference evidence="4 5" key="1">
    <citation type="submission" date="2017-06" db="EMBL/GenBank/DDBJ databases">
        <authorList>
            <consortium name="Pathogen Informatics"/>
        </authorList>
    </citation>
    <scope>NUCLEOTIDE SEQUENCE [LARGE SCALE GENOMIC DNA]</scope>
    <source>
        <strain evidence="4 5">NCTC13015</strain>
    </source>
</reference>
<dbReference type="EMBL" id="LT906467">
    <property type="protein sequence ID" value="SNV72897.1"/>
    <property type="molecule type" value="Genomic_DNA"/>
</dbReference>
<dbReference type="PROSITE" id="PS51257">
    <property type="entry name" value="PROKAR_LIPOPROTEIN"/>
    <property type="match status" value="1"/>
</dbReference>
<feature type="transmembrane region" description="Helical" evidence="1">
    <location>
        <begin position="272"/>
        <end position="296"/>
    </location>
</feature>
<dbReference type="RefSeq" id="WP_084674286.1">
    <property type="nucleotide sequence ID" value="NZ_CP009211.1"/>
</dbReference>
<accession>A0A239ZPG8</accession>
<dbReference type="Pfam" id="PF00089">
    <property type="entry name" value="Trypsin"/>
    <property type="match status" value="1"/>
</dbReference>
<feature type="chain" id="PRO_5039531524" evidence="2">
    <location>
        <begin position="24"/>
        <end position="297"/>
    </location>
</feature>
<feature type="domain" description="Peptidase S1" evidence="3">
    <location>
        <begin position="66"/>
        <end position="215"/>
    </location>
</feature>
<dbReference type="OrthoDB" id="4425803at2"/>
<proteinExistence type="predicted"/>
<dbReference type="Gene3D" id="2.40.10.10">
    <property type="entry name" value="Trypsin-like serine proteases"/>
    <property type="match status" value="2"/>
</dbReference>
<dbReference type="PROSITE" id="PS00135">
    <property type="entry name" value="TRYPSIN_SER"/>
    <property type="match status" value="1"/>
</dbReference>
<dbReference type="InterPro" id="IPR033116">
    <property type="entry name" value="TRYPSIN_SER"/>
</dbReference>
<name>A0A239ZPG8_9CORY</name>
<sequence length="297" mass="31305">MSSSARRLSATVLAAALAFSCVGAPEAGAESSIRDGLEVNQGWEFGTVLGTCTIGYNDPVRRISYTAAHCAEGVNRVFLSDKSGKRFQRPIHAGTIEMSPEYNPKTDANDWAIIRWKDGVTINPNTFDRDGIVPVKSLRKGQELCFHGHTSHGSVGSADCGRLIATLGTKIIIETPKGARKGDSGGPVYVPGGGLVGVLSTSYEVDEPNGNTSYIVTANAPKDGRPVTLEEEARIINQYYGTRVRLREHDIEPGSSLIEGLADAGSSDAEGAAIALVLTSVLLAGLAIGGMINSVLY</sequence>
<evidence type="ECO:0000259" key="3">
    <source>
        <dbReference type="Pfam" id="PF00089"/>
    </source>
</evidence>
<dbReference type="InterPro" id="IPR001254">
    <property type="entry name" value="Trypsin_dom"/>
</dbReference>
<dbReference type="GO" id="GO:0004252">
    <property type="term" value="F:serine-type endopeptidase activity"/>
    <property type="evidence" value="ECO:0007669"/>
    <property type="project" value="InterPro"/>
</dbReference>
<gene>
    <name evidence="4" type="ORF">SAMEA4535761_01375</name>
</gene>
<dbReference type="InterPro" id="IPR043504">
    <property type="entry name" value="Peptidase_S1_PA_chymotrypsin"/>
</dbReference>
<evidence type="ECO:0000313" key="4">
    <source>
        <dbReference type="EMBL" id="SNV72897.1"/>
    </source>
</evidence>
<dbReference type="Proteomes" id="UP000215374">
    <property type="component" value="Chromosome 1"/>
</dbReference>
<organism evidence="4 5">
    <name type="scientific">Corynebacterium imitans</name>
    <dbReference type="NCBI Taxonomy" id="156978"/>
    <lineage>
        <taxon>Bacteria</taxon>
        <taxon>Bacillati</taxon>
        <taxon>Actinomycetota</taxon>
        <taxon>Actinomycetes</taxon>
        <taxon>Mycobacteriales</taxon>
        <taxon>Corynebacteriaceae</taxon>
        <taxon>Corynebacterium</taxon>
    </lineage>
</organism>
<keyword evidence="2" id="KW-0732">Signal</keyword>
<keyword evidence="1" id="KW-0472">Membrane</keyword>
<feature type="signal peptide" evidence="2">
    <location>
        <begin position="1"/>
        <end position="23"/>
    </location>
</feature>
<dbReference type="SUPFAM" id="SSF50494">
    <property type="entry name" value="Trypsin-like serine proteases"/>
    <property type="match status" value="1"/>
</dbReference>
<keyword evidence="1" id="KW-1133">Transmembrane helix</keyword>
<evidence type="ECO:0000256" key="1">
    <source>
        <dbReference type="SAM" id="Phobius"/>
    </source>
</evidence>
<evidence type="ECO:0000256" key="2">
    <source>
        <dbReference type="SAM" id="SignalP"/>
    </source>
</evidence>
<protein>
    <submittedName>
        <fullName evidence="4">Putative secreted protein</fullName>
    </submittedName>
</protein>
<dbReference type="GO" id="GO:0006508">
    <property type="term" value="P:proteolysis"/>
    <property type="evidence" value="ECO:0007669"/>
    <property type="project" value="InterPro"/>
</dbReference>